<dbReference type="Proteomes" id="UP000789375">
    <property type="component" value="Unassembled WGS sequence"/>
</dbReference>
<evidence type="ECO:0000313" key="2">
    <source>
        <dbReference type="EMBL" id="CAG8710192.1"/>
    </source>
</evidence>
<accession>A0A9N9HWT4</accession>
<proteinExistence type="predicted"/>
<name>A0A9N9HWT4_FUNMO</name>
<gene>
    <name evidence="2" type="ORF">FMOSSE_LOCUS14270</name>
</gene>
<protein>
    <submittedName>
        <fullName evidence="2">16889_t:CDS:1</fullName>
    </submittedName>
</protein>
<dbReference type="AlphaFoldDB" id="A0A9N9HWT4"/>
<feature type="compositionally biased region" description="Basic and acidic residues" evidence="1">
    <location>
        <begin position="1"/>
        <end position="13"/>
    </location>
</feature>
<keyword evidence="3" id="KW-1185">Reference proteome</keyword>
<evidence type="ECO:0000313" key="3">
    <source>
        <dbReference type="Proteomes" id="UP000789375"/>
    </source>
</evidence>
<sequence length="68" mass="8048">DDDRQEQNIKDNDQQEQEVVNTSFSVDEDKALDYTIEVEEFTFEHHDYNLHVSKSDQISSIDMRSILI</sequence>
<dbReference type="EMBL" id="CAJVPP010010427">
    <property type="protein sequence ID" value="CAG8710192.1"/>
    <property type="molecule type" value="Genomic_DNA"/>
</dbReference>
<reference evidence="2" key="1">
    <citation type="submission" date="2021-06" db="EMBL/GenBank/DDBJ databases">
        <authorList>
            <person name="Kallberg Y."/>
            <person name="Tangrot J."/>
            <person name="Rosling A."/>
        </authorList>
    </citation>
    <scope>NUCLEOTIDE SEQUENCE</scope>
    <source>
        <strain evidence="2">87-6 pot B 2015</strain>
    </source>
</reference>
<feature type="region of interest" description="Disordered" evidence="1">
    <location>
        <begin position="1"/>
        <end position="20"/>
    </location>
</feature>
<comment type="caution">
    <text evidence="2">The sequence shown here is derived from an EMBL/GenBank/DDBJ whole genome shotgun (WGS) entry which is preliminary data.</text>
</comment>
<organism evidence="2 3">
    <name type="scientific">Funneliformis mosseae</name>
    <name type="common">Endomycorrhizal fungus</name>
    <name type="synonym">Glomus mosseae</name>
    <dbReference type="NCBI Taxonomy" id="27381"/>
    <lineage>
        <taxon>Eukaryota</taxon>
        <taxon>Fungi</taxon>
        <taxon>Fungi incertae sedis</taxon>
        <taxon>Mucoromycota</taxon>
        <taxon>Glomeromycotina</taxon>
        <taxon>Glomeromycetes</taxon>
        <taxon>Glomerales</taxon>
        <taxon>Glomeraceae</taxon>
        <taxon>Funneliformis</taxon>
    </lineage>
</organism>
<feature type="non-terminal residue" evidence="2">
    <location>
        <position position="1"/>
    </location>
</feature>
<evidence type="ECO:0000256" key="1">
    <source>
        <dbReference type="SAM" id="MobiDB-lite"/>
    </source>
</evidence>